<proteinExistence type="predicted"/>
<comment type="caution">
    <text evidence="1">The sequence shown here is derived from an EMBL/GenBank/DDBJ whole genome shotgun (WGS) entry which is preliminary data.</text>
</comment>
<gene>
    <name evidence="1" type="ORF">QAD02_021384</name>
</gene>
<protein>
    <submittedName>
        <fullName evidence="1">Uncharacterized protein</fullName>
    </submittedName>
</protein>
<sequence>MAFAKVREVIDQHYGNEYVIPSKDIENFSAAKYSTFKKYKMKINGNEAVGVVCEMKNDKDRLIKSLSKRSRAPPLLRCETNIPEVPEVKSGKKFKQDKQVAKVRIIDDRVLPEEQQVDLSKVKKEIVEAKKKKAASLNYSDCATRASCSRNTGDKLWNDLLNIPTKTYDS</sequence>
<organism evidence="1 2">
    <name type="scientific">Eretmocerus hayati</name>
    <dbReference type="NCBI Taxonomy" id="131215"/>
    <lineage>
        <taxon>Eukaryota</taxon>
        <taxon>Metazoa</taxon>
        <taxon>Ecdysozoa</taxon>
        <taxon>Arthropoda</taxon>
        <taxon>Hexapoda</taxon>
        <taxon>Insecta</taxon>
        <taxon>Pterygota</taxon>
        <taxon>Neoptera</taxon>
        <taxon>Endopterygota</taxon>
        <taxon>Hymenoptera</taxon>
        <taxon>Apocrita</taxon>
        <taxon>Proctotrupomorpha</taxon>
        <taxon>Chalcidoidea</taxon>
        <taxon>Aphelinidae</taxon>
        <taxon>Aphelininae</taxon>
        <taxon>Eretmocerus</taxon>
    </lineage>
</organism>
<dbReference type="Proteomes" id="UP001239111">
    <property type="component" value="Chromosome 1"/>
</dbReference>
<evidence type="ECO:0000313" key="1">
    <source>
        <dbReference type="EMBL" id="KAJ8685591.1"/>
    </source>
</evidence>
<name>A0ACC2PRJ0_9HYME</name>
<reference evidence="1" key="1">
    <citation type="submission" date="2023-04" db="EMBL/GenBank/DDBJ databases">
        <title>A chromosome-level genome assembly of the parasitoid wasp Eretmocerus hayati.</title>
        <authorList>
            <person name="Zhong Y."/>
            <person name="Liu S."/>
            <person name="Liu Y."/>
        </authorList>
    </citation>
    <scope>NUCLEOTIDE SEQUENCE</scope>
    <source>
        <strain evidence="1">ZJU_SS_LIU_2023</strain>
    </source>
</reference>
<keyword evidence="2" id="KW-1185">Reference proteome</keyword>
<evidence type="ECO:0000313" key="2">
    <source>
        <dbReference type="Proteomes" id="UP001239111"/>
    </source>
</evidence>
<dbReference type="EMBL" id="CM056741">
    <property type="protein sequence ID" value="KAJ8685591.1"/>
    <property type="molecule type" value="Genomic_DNA"/>
</dbReference>
<accession>A0ACC2PRJ0</accession>